<proteinExistence type="predicted"/>
<dbReference type="Pfam" id="PF08852">
    <property type="entry name" value="DUF1822"/>
    <property type="match status" value="1"/>
</dbReference>
<name>A0AA96WAM4_9CYAN</name>
<dbReference type="EMBL" id="CP053586">
    <property type="protein sequence ID" value="WNZ21579.1"/>
    <property type="molecule type" value="Genomic_DNA"/>
</dbReference>
<gene>
    <name evidence="1" type="ORF">HJG54_00965</name>
</gene>
<dbReference type="InterPro" id="IPR014951">
    <property type="entry name" value="DUF1822"/>
</dbReference>
<organism evidence="1">
    <name type="scientific">Leptolyngbya sp. NK1-12</name>
    <dbReference type="NCBI Taxonomy" id="2547451"/>
    <lineage>
        <taxon>Bacteria</taxon>
        <taxon>Bacillati</taxon>
        <taxon>Cyanobacteriota</taxon>
        <taxon>Cyanophyceae</taxon>
        <taxon>Leptolyngbyales</taxon>
        <taxon>Leptolyngbyaceae</taxon>
        <taxon>Leptolyngbya group</taxon>
        <taxon>Leptolyngbya</taxon>
    </lineage>
</organism>
<protein>
    <submittedName>
        <fullName evidence="1">DUF1822 family protein</fullName>
    </submittedName>
</protein>
<dbReference type="RefSeq" id="WP_316432831.1">
    <property type="nucleotide sequence ID" value="NZ_CP053586.1"/>
</dbReference>
<sequence length="367" mass="41110">MMNASTEDFAISIPITPADRQQARKLAQHFAKTRAERIYRNTLAILVVHYYLQMLGVSTDLQASYSWDPTSHVIADLADLYVPATRRRLECRSVRAGERTCFIPEEVWDDRIGYVVVQLDDAGTEGTILGFASEVSVEYLPLSELQSLDALIDCIAEYSGVPAEPAANVLPEDPVTVLSDWFQGAVESIWQTLEELPLADAAPVGAGARFLDTPQAEKKEEEQTKEQLIQILQTTEDEEERWLAAEQLRQLEPNHSASGVWKALDLSLQLPKQSIALMVAVLPKPNQSVAVLLRVYPVGNQAYLPEGLKLVGLDEHEATLFEVEAKNNPQTGEKPRWIQFKFCSDLNDRFDVKLIFNNARITESFII</sequence>
<evidence type="ECO:0000313" key="1">
    <source>
        <dbReference type="EMBL" id="WNZ21579.1"/>
    </source>
</evidence>
<accession>A0AA96WAM4</accession>
<dbReference type="AlphaFoldDB" id="A0AA96WAM4"/>
<reference evidence="1" key="1">
    <citation type="submission" date="2020-05" db="EMBL/GenBank/DDBJ databases">
        <authorList>
            <person name="Zhu T."/>
            <person name="Keshari N."/>
            <person name="Lu X."/>
        </authorList>
    </citation>
    <scope>NUCLEOTIDE SEQUENCE</scope>
    <source>
        <strain evidence="1">NK1-12</strain>
    </source>
</reference>